<reference evidence="1" key="1">
    <citation type="submission" date="2022-07" db="EMBL/GenBank/DDBJ databases">
        <title>Phylogenomic reconstructions and comparative analyses of Kickxellomycotina fungi.</title>
        <authorList>
            <person name="Reynolds N.K."/>
            <person name="Stajich J.E."/>
            <person name="Barry K."/>
            <person name="Grigoriev I.V."/>
            <person name="Crous P."/>
            <person name="Smith M.E."/>
        </authorList>
    </citation>
    <scope>NUCLEOTIDE SEQUENCE</scope>
    <source>
        <strain evidence="1">NBRC 105413</strain>
    </source>
</reference>
<name>A0A9W8CLT6_9FUNG</name>
<dbReference type="Proteomes" id="UP001145021">
    <property type="component" value="Unassembled WGS sequence"/>
</dbReference>
<comment type="caution">
    <text evidence="1">The sequence shown here is derived from an EMBL/GenBank/DDBJ whole genome shotgun (WGS) entry which is preliminary data.</text>
</comment>
<dbReference type="AlphaFoldDB" id="A0A9W8CLT6"/>
<accession>A0A9W8CLT6</accession>
<dbReference type="EMBL" id="JANBOH010000003">
    <property type="protein sequence ID" value="KAJ1648586.1"/>
    <property type="molecule type" value="Genomic_DNA"/>
</dbReference>
<proteinExistence type="predicted"/>
<keyword evidence="2" id="KW-1185">Reference proteome</keyword>
<sequence>MEFRVPVTLEQQFRTTDNFEREYRVFREEAVKTLSANLSKGIPNILKLDLVSGQDDCFASALGSWLAKIYSNRLKVLSGVAPITFGPLQSLPHIIILDITLDSSATLILPRTNPLMLDMLRLHYVTRRFSWSYFDFNDNSGSICFPNLSSLFLSFVDDVLDADPEYKDTNGSLTISFPNLKSLCVLDYPQNYSLFSNCVLPANMEFILLTDALDIFKSMELNTKTFIEDISVTIANDPIDDQAYQILNHLFGSSIESKQSL</sequence>
<gene>
    <name evidence="1" type="ORF">LPJ64_000168</name>
</gene>
<evidence type="ECO:0000313" key="2">
    <source>
        <dbReference type="Proteomes" id="UP001145021"/>
    </source>
</evidence>
<organism evidence="1 2">
    <name type="scientific">Coemansia asiatica</name>
    <dbReference type="NCBI Taxonomy" id="1052880"/>
    <lineage>
        <taxon>Eukaryota</taxon>
        <taxon>Fungi</taxon>
        <taxon>Fungi incertae sedis</taxon>
        <taxon>Zoopagomycota</taxon>
        <taxon>Kickxellomycotina</taxon>
        <taxon>Kickxellomycetes</taxon>
        <taxon>Kickxellales</taxon>
        <taxon>Kickxellaceae</taxon>
        <taxon>Coemansia</taxon>
    </lineage>
</organism>
<protein>
    <submittedName>
        <fullName evidence="1">Uncharacterized protein</fullName>
    </submittedName>
</protein>
<evidence type="ECO:0000313" key="1">
    <source>
        <dbReference type="EMBL" id="KAJ1648586.1"/>
    </source>
</evidence>